<evidence type="ECO:0000256" key="12">
    <source>
        <dbReference type="ARBA" id="ARBA00023033"/>
    </source>
</evidence>
<proteinExistence type="inferred from homology"/>
<comment type="function">
    <text evidence="2">May be involved in the metabolism of insect hormones and in the breakdown of synthetic insecticides.</text>
</comment>
<keyword evidence="9" id="KW-0492">Microsome</keyword>
<dbReference type="GO" id="GO:0005506">
    <property type="term" value="F:iron ion binding"/>
    <property type="evidence" value="ECO:0007669"/>
    <property type="project" value="InterPro"/>
</dbReference>
<evidence type="ECO:0000256" key="14">
    <source>
        <dbReference type="PIRSR" id="PIRSR602403-1"/>
    </source>
</evidence>
<comment type="similarity">
    <text evidence="5 15">Belongs to the cytochrome P450 family.</text>
</comment>
<feature type="binding site" description="axial binding residue" evidence="14">
    <location>
        <position position="357"/>
    </location>
    <ligand>
        <name>heme</name>
        <dbReference type="ChEBI" id="CHEBI:30413"/>
    </ligand>
    <ligandPart>
        <name>Fe</name>
        <dbReference type="ChEBI" id="CHEBI:18248"/>
    </ligandPart>
</feature>
<dbReference type="AlphaFoldDB" id="A0A9N9RGS8"/>
<dbReference type="InterPro" id="IPR050196">
    <property type="entry name" value="Cytochrome_P450_Monoox"/>
</dbReference>
<keyword evidence="13" id="KW-0472">Membrane</keyword>
<dbReference type="EMBL" id="OU893340">
    <property type="protein sequence ID" value="CAG9796527.1"/>
    <property type="molecule type" value="Genomic_DNA"/>
</dbReference>
<gene>
    <name evidence="17" type="ORF">DIATSA_LOCUS13716</name>
</gene>
<sequence length="411" mass="46724">MNASAVEPLSGKSDGIATQEIVDEKSRSEGASSATITDADQDKSVIDVQQIHVLDDVDTVVPNIADPATWPLIRNSKIIDHIIKTAMGTKLSDETSTSSAAFAYKKALHDLGIRFTERLSNVYYHFNFIFSFSKIAKEQKKNLDIVHSFTKSIISKRKQYIEKYGSNFNEDNVGDNDDDDVYFKSKKKPAMLDLLLSAQNKGLIDNDGIQEEVDTFVFEGHDTTAAALLFSLLCLANDKEIQTRIFTELDEIFGDSTRPPTMNDLSKMHYLDCCILETLRLYPPVHFIGRKLGESVTLSNYYVEKGTNVLIFIIDMHRREDLFKDALKYNPDRFLPENSAGRHPFAFIPFSAGLRNCIGQKFGMMEMKTCLSAILRRYRLEPVTRHEDVKFIPDLVLRAKPIYVKFFKRDK</sequence>
<keyword evidence="18" id="KW-1185">Reference proteome</keyword>
<evidence type="ECO:0000256" key="6">
    <source>
        <dbReference type="ARBA" id="ARBA00022617"/>
    </source>
</evidence>
<evidence type="ECO:0008006" key="19">
    <source>
        <dbReference type="Google" id="ProtNLM"/>
    </source>
</evidence>
<feature type="region of interest" description="Disordered" evidence="16">
    <location>
        <begin position="1"/>
        <end position="38"/>
    </location>
</feature>
<dbReference type="Proteomes" id="UP001153714">
    <property type="component" value="Chromosome 9"/>
</dbReference>
<dbReference type="InterPro" id="IPR017972">
    <property type="entry name" value="Cyt_P450_CS"/>
</dbReference>
<reference evidence="17" key="2">
    <citation type="submission" date="2022-10" db="EMBL/GenBank/DDBJ databases">
        <authorList>
            <consortium name="ENA_rothamsted_submissions"/>
            <consortium name="culmorum"/>
            <person name="King R."/>
        </authorList>
    </citation>
    <scope>NUCLEOTIDE SEQUENCE</scope>
</reference>
<keyword evidence="8" id="KW-0256">Endoplasmic reticulum</keyword>
<dbReference type="PANTHER" id="PTHR24291:SF189">
    <property type="entry name" value="CYTOCHROME P450 4C3-RELATED"/>
    <property type="match status" value="1"/>
</dbReference>
<evidence type="ECO:0000313" key="17">
    <source>
        <dbReference type="EMBL" id="CAG9796527.1"/>
    </source>
</evidence>
<evidence type="ECO:0000256" key="10">
    <source>
        <dbReference type="ARBA" id="ARBA00023002"/>
    </source>
</evidence>
<evidence type="ECO:0000256" key="5">
    <source>
        <dbReference type="ARBA" id="ARBA00010617"/>
    </source>
</evidence>
<comment type="cofactor">
    <cofactor evidence="1 14">
        <name>heme</name>
        <dbReference type="ChEBI" id="CHEBI:30413"/>
    </cofactor>
</comment>
<evidence type="ECO:0000256" key="15">
    <source>
        <dbReference type="RuleBase" id="RU000461"/>
    </source>
</evidence>
<dbReference type="InterPro" id="IPR036396">
    <property type="entry name" value="Cyt_P450_sf"/>
</dbReference>
<dbReference type="InterPro" id="IPR002403">
    <property type="entry name" value="Cyt_P450_E_grp-IV"/>
</dbReference>
<reference evidence="17" key="1">
    <citation type="submission" date="2021-12" db="EMBL/GenBank/DDBJ databases">
        <authorList>
            <person name="King R."/>
        </authorList>
    </citation>
    <scope>NUCLEOTIDE SEQUENCE</scope>
</reference>
<dbReference type="OrthoDB" id="1470350at2759"/>
<dbReference type="PANTHER" id="PTHR24291">
    <property type="entry name" value="CYTOCHROME P450 FAMILY 4"/>
    <property type="match status" value="1"/>
</dbReference>
<feature type="compositionally biased region" description="Polar residues" evidence="16">
    <location>
        <begin position="29"/>
        <end position="38"/>
    </location>
</feature>
<comment type="subcellular location">
    <subcellularLocation>
        <location evidence="4">Endoplasmic reticulum membrane</location>
        <topology evidence="4">Peripheral membrane protein</topology>
    </subcellularLocation>
    <subcellularLocation>
        <location evidence="3">Microsome membrane</location>
        <topology evidence="3">Peripheral membrane protein</topology>
    </subcellularLocation>
</comment>
<keyword evidence="10 15" id="KW-0560">Oxidoreductase</keyword>
<dbReference type="Gene3D" id="1.10.630.10">
    <property type="entry name" value="Cytochrome P450"/>
    <property type="match status" value="1"/>
</dbReference>
<evidence type="ECO:0000256" key="11">
    <source>
        <dbReference type="ARBA" id="ARBA00023004"/>
    </source>
</evidence>
<evidence type="ECO:0000256" key="7">
    <source>
        <dbReference type="ARBA" id="ARBA00022723"/>
    </source>
</evidence>
<evidence type="ECO:0000256" key="16">
    <source>
        <dbReference type="SAM" id="MobiDB-lite"/>
    </source>
</evidence>
<evidence type="ECO:0000256" key="8">
    <source>
        <dbReference type="ARBA" id="ARBA00022824"/>
    </source>
</evidence>
<keyword evidence="11 14" id="KW-0408">Iron</keyword>
<dbReference type="GO" id="GO:0005789">
    <property type="term" value="C:endoplasmic reticulum membrane"/>
    <property type="evidence" value="ECO:0007669"/>
    <property type="project" value="UniProtKB-SubCell"/>
</dbReference>
<dbReference type="PRINTS" id="PR00465">
    <property type="entry name" value="EP450IV"/>
</dbReference>
<dbReference type="GO" id="GO:0020037">
    <property type="term" value="F:heme binding"/>
    <property type="evidence" value="ECO:0007669"/>
    <property type="project" value="InterPro"/>
</dbReference>
<evidence type="ECO:0000256" key="3">
    <source>
        <dbReference type="ARBA" id="ARBA00004174"/>
    </source>
</evidence>
<dbReference type="InterPro" id="IPR001128">
    <property type="entry name" value="Cyt_P450"/>
</dbReference>
<dbReference type="Pfam" id="PF00067">
    <property type="entry name" value="p450"/>
    <property type="match status" value="1"/>
</dbReference>
<evidence type="ECO:0000256" key="9">
    <source>
        <dbReference type="ARBA" id="ARBA00022848"/>
    </source>
</evidence>
<evidence type="ECO:0000256" key="13">
    <source>
        <dbReference type="ARBA" id="ARBA00023136"/>
    </source>
</evidence>
<keyword evidence="7 14" id="KW-0479">Metal-binding</keyword>
<dbReference type="PROSITE" id="PS00086">
    <property type="entry name" value="CYTOCHROME_P450"/>
    <property type="match status" value="1"/>
</dbReference>
<evidence type="ECO:0000256" key="2">
    <source>
        <dbReference type="ARBA" id="ARBA00003690"/>
    </source>
</evidence>
<keyword evidence="6 14" id="KW-0349">Heme</keyword>
<dbReference type="GO" id="GO:0004497">
    <property type="term" value="F:monooxygenase activity"/>
    <property type="evidence" value="ECO:0007669"/>
    <property type="project" value="UniProtKB-KW"/>
</dbReference>
<evidence type="ECO:0000313" key="18">
    <source>
        <dbReference type="Proteomes" id="UP001153714"/>
    </source>
</evidence>
<protein>
    <recommendedName>
        <fullName evidence="19">Cytochrome P450</fullName>
    </recommendedName>
</protein>
<dbReference type="PRINTS" id="PR00385">
    <property type="entry name" value="P450"/>
</dbReference>
<dbReference type="GO" id="GO:0016705">
    <property type="term" value="F:oxidoreductase activity, acting on paired donors, with incorporation or reduction of molecular oxygen"/>
    <property type="evidence" value="ECO:0007669"/>
    <property type="project" value="InterPro"/>
</dbReference>
<keyword evidence="12 15" id="KW-0503">Monooxygenase</keyword>
<name>A0A9N9RGS8_9NEOP</name>
<evidence type="ECO:0000256" key="1">
    <source>
        <dbReference type="ARBA" id="ARBA00001971"/>
    </source>
</evidence>
<organism evidence="17 18">
    <name type="scientific">Diatraea saccharalis</name>
    <name type="common">sugarcane borer</name>
    <dbReference type="NCBI Taxonomy" id="40085"/>
    <lineage>
        <taxon>Eukaryota</taxon>
        <taxon>Metazoa</taxon>
        <taxon>Ecdysozoa</taxon>
        <taxon>Arthropoda</taxon>
        <taxon>Hexapoda</taxon>
        <taxon>Insecta</taxon>
        <taxon>Pterygota</taxon>
        <taxon>Neoptera</taxon>
        <taxon>Endopterygota</taxon>
        <taxon>Lepidoptera</taxon>
        <taxon>Glossata</taxon>
        <taxon>Ditrysia</taxon>
        <taxon>Pyraloidea</taxon>
        <taxon>Crambidae</taxon>
        <taxon>Crambinae</taxon>
        <taxon>Diatraea</taxon>
    </lineage>
</organism>
<dbReference type="SUPFAM" id="SSF48264">
    <property type="entry name" value="Cytochrome P450"/>
    <property type="match status" value="1"/>
</dbReference>
<evidence type="ECO:0000256" key="4">
    <source>
        <dbReference type="ARBA" id="ARBA00004406"/>
    </source>
</evidence>
<accession>A0A9N9RGS8</accession>